<evidence type="ECO:0000313" key="6">
    <source>
        <dbReference type="Proteomes" id="UP000248806"/>
    </source>
</evidence>
<dbReference type="SUPFAM" id="SSF52151">
    <property type="entry name" value="FabD/lysophospholipase-like"/>
    <property type="match status" value="1"/>
</dbReference>
<keyword evidence="2" id="KW-0597">Phosphoprotein</keyword>
<dbReference type="GO" id="GO:0004312">
    <property type="term" value="F:fatty acid synthase activity"/>
    <property type="evidence" value="ECO:0007669"/>
    <property type="project" value="TreeGrafter"/>
</dbReference>
<dbReference type="PROSITE" id="PS52004">
    <property type="entry name" value="KS3_2"/>
    <property type="match status" value="1"/>
</dbReference>
<name>A0A326U4Y8_THEHA</name>
<dbReference type="GO" id="GO:0005886">
    <property type="term" value="C:plasma membrane"/>
    <property type="evidence" value="ECO:0007669"/>
    <property type="project" value="TreeGrafter"/>
</dbReference>
<dbReference type="InterPro" id="IPR020841">
    <property type="entry name" value="PKS_Beta-ketoAc_synthase_dom"/>
</dbReference>
<dbReference type="Gene3D" id="3.40.366.10">
    <property type="entry name" value="Malonyl-Coenzyme A Acyl Carrier Protein, domain 2"/>
    <property type="match status" value="2"/>
</dbReference>
<dbReference type="PROSITE" id="PS00606">
    <property type="entry name" value="KS3_1"/>
    <property type="match status" value="1"/>
</dbReference>
<dbReference type="EMBL" id="QKUF01000013">
    <property type="protein sequence ID" value="PZW27146.1"/>
    <property type="molecule type" value="Genomic_DNA"/>
</dbReference>
<organism evidence="5 6">
    <name type="scientific">Thermosporothrix hazakensis</name>
    <dbReference type="NCBI Taxonomy" id="644383"/>
    <lineage>
        <taxon>Bacteria</taxon>
        <taxon>Bacillati</taxon>
        <taxon>Chloroflexota</taxon>
        <taxon>Ktedonobacteria</taxon>
        <taxon>Ktedonobacterales</taxon>
        <taxon>Thermosporotrichaceae</taxon>
        <taxon>Thermosporothrix</taxon>
    </lineage>
</organism>
<comment type="caution">
    <text evidence="5">The sequence shown here is derived from an EMBL/GenBank/DDBJ whole genome shotgun (WGS) entry which is preliminary data.</text>
</comment>
<dbReference type="PANTHER" id="PTHR43775:SF37">
    <property type="entry name" value="SI:DKEY-61P9.11"/>
    <property type="match status" value="1"/>
</dbReference>
<dbReference type="GO" id="GO:0004315">
    <property type="term" value="F:3-oxoacyl-[acyl-carrier-protein] synthase activity"/>
    <property type="evidence" value="ECO:0007669"/>
    <property type="project" value="InterPro"/>
</dbReference>
<dbReference type="InterPro" id="IPR050091">
    <property type="entry name" value="PKS_NRPS_Biosynth_Enz"/>
</dbReference>
<dbReference type="RefSeq" id="WP_111324062.1">
    <property type="nucleotide sequence ID" value="NZ_BIFX01000002.1"/>
</dbReference>
<dbReference type="CDD" id="cd00833">
    <property type="entry name" value="PKS"/>
    <property type="match status" value="1"/>
</dbReference>
<reference evidence="5 6" key="1">
    <citation type="submission" date="2018-06" db="EMBL/GenBank/DDBJ databases">
        <title>Genomic Encyclopedia of Archaeal and Bacterial Type Strains, Phase II (KMG-II): from individual species to whole genera.</title>
        <authorList>
            <person name="Goeker M."/>
        </authorList>
    </citation>
    <scope>NUCLEOTIDE SEQUENCE [LARGE SCALE GENOMIC DNA]</scope>
    <source>
        <strain evidence="5 6">ATCC BAA-1881</strain>
    </source>
</reference>
<dbReference type="GO" id="GO:0071770">
    <property type="term" value="P:DIM/DIP cell wall layer assembly"/>
    <property type="evidence" value="ECO:0007669"/>
    <property type="project" value="TreeGrafter"/>
</dbReference>
<keyword evidence="1" id="KW-0596">Phosphopantetheine</keyword>
<evidence type="ECO:0000256" key="3">
    <source>
        <dbReference type="ARBA" id="ARBA00022679"/>
    </source>
</evidence>
<evidence type="ECO:0000256" key="1">
    <source>
        <dbReference type="ARBA" id="ARBA00022450"/>
    </source>
</evidence>
<dbReference type="InterPro" id="IPR014043">
    <property type="entry name" value="Acyl_transferase_dom"/>
</dbReference>
<accession>A0A326U4Y8</accession>
<dbReference type="SUPFAM" id="SSF53901">
    <property type="entry name" value="Thiolase-like"/>
    <property type="match status" value="1"/>
</dbReference>
<dbReference type="Pfam" id="PF00109">
    <property type="entry name" value="ketoacyl-synt"/>
    <property type="match status" value="1"/>
</dbReference>
<evidence type="ECO:0000256" key="2">
    <source>
        <dbReference type="ARBA" id="ARBA00022553"/>
    </source>
</evidence>
<dbReference type="Pfam" id="PF22621">
    <property type="entry name" value="CurL-like_PKS_C"/>
    <property type="match status" value="1"/>
</dbReference>
<sequence>MEPIAIVGIGCRFPGNANSPEDLWTLLKEEQDIIEDIPQDRLAQMLPAHATEAQRKLLTRQGGYLTDIDRFAASFFDIAPKEARYIDPQQRLLMEVAWEALEDANQVLDEELKAQTGVFVGLWTNDYETYMYNTHQPVNLYMTTGGSHYAASGRLSYVLDARGPSMTVDTACSSSLVALHLACQSLRAGECSLALVGGANLILQPYITLGYARSKMLSPDHRCKFGDTQANGYVRSEGVAVVLLKRLSRAIEEQNTIYAVIQGSSINNDGQESGSLVAPSLEGQISLLRTAYRVAGISPGQVCYVEAHGTGTKAGDYAELHALGTVLREGRAPDNHCRIGSVKTNIGHTEATSGLAGLIKVALCLKHRAIPASLHHQTPSERIPWHGLPLKIQRHFEKLPSEEECLYAAVNSFGITGTNVHVVLRTPPAGNTAPTAETPRHSLLLLSAHNKHTLHMLIDHYSAFLQSVRQNQSISLDDICTSAGLGRKHMPYRIALIASSKDDAIAQLQTLNEDKEGVYIKTARLPPVFVFGESDADFQVFNSLEQDPICWDICTRCHAHLRKYTNWSLLDLLSTNRKKYPVWSASMKRVVTFVSQAAFIALWHSWGIPLEMTIGYGVGELAASYATGELQLEDGLFLAFAGKRRTSHMPELLRSSSSSGLVKNATNGVSQKDAFQSLVAPYHVTTETPVQDMVHPSDTTAFDTWNTIAVEQPHSEHTHSPEELLGTINELVALNYSVFIEVGSGTHSQLSSILQNSLKAHMKTGHLLYWPLTKEDQRLNTLHLLRYLYLSGCSADWKRFFKGRRDIQLPKYPWHRERFWLEEY</sequence>
<dbReference type="AlphaFoldDB" id="A0A326U4Y8"/>
<dbReference type="Pfam" id="PF02801">
    <property type="entry name" value="Ketoacyl-synt_C"/>
    <property type="match status" value="1"/>
</dbReference>
<proteinExistence type="predicted"/>
<protein>
    <submittedName>
        <fullName evidence="5">Acyl transferase domain-containing protein</fullName>
    </submittedName>
</protein>
<dbReference type="InterPro" id="IPR014031">
    <property type="entry name" value="Ketoacyl_synth_C"/>
</dbReference>
<evidence type="ECO:0000313" key="5">
    <source>
        <dbReference type="EMBL" id="PZW27146.1"/>
    </source>
</evidence>
<dbReference type="GO" id="GO:0005737">
    <property type="term" value="C:cytoplasm"/>
    <property type="evidence" value="ECO:0007669"/>
    <property type="project" value="TreeGrafter"/>
</dbReference>
<dbReference type="Pfam" id="PF00698">
    <property type="entry name" value="Acyl_transf_1"/>
    <property type="match status" value="1"/>
</dbReference>
<dbReference type="OrthoDB" id="139272at2"/>
<dbReference type="Proteomes" id="UP000248806">
    <property type="component" value="Unassembled WGS sequence"/>
</dbReference>
<dbReference type="InterPro" id="IPR018201">
    <property type="entry name" value="Ketoacyl_synth_AS"/>
</dbReference>
<dbReference type="Gene3D" id="3.30.70.3290">
    <property type="match status" value="2"/>
</dbReference>
<dbReference type="SMART" id="SM00825">
    <property type="entry name" value="PKS_KS"/>
    <property type="match status" value="1"/>
</dbReference>
<dbReference type="GO" id="GO:0006633">
    <property type="term" value="P:fatty acid biosynthetic process"/>
    <property type="evidence" value="ECO:0007669"/>
    <property type="project" value="InterPro"/>
</dbReference>
<dbReference type="InterPro" id="IPR001227">
    <property type="entry name" value="Ac_transferase_dom_sf"/>
</dbReference>
<dbReference type="PANTHER" id="PTHR43775">
    <property type="entry name" value="FATTY ACID SYNTHASE"/>
    <property type="match status" value="1"/>
</dbReference>
<keyword evidence="6" id="KW-1185">Reference proteome</keyword>
<evidence type="ECO:0000259" key="4">
    <source>
        <dbReference type="PROSITE" id="PS52004"/>
    </source>
</evidence>
<dbReference type="InterPro" id="IPR016035">
    <property type="entry name" value="Acyl_Trfase/lysoPLipase"/>
</dbReference>
<feature type="domain" description="Ketosynthase family 3 (KS3)" evidence="4">
    <location>
        <begin position="1"/>
        <end position="426"/>
    </location>
</feature>
<gene>
    <name evidence="5" type="ORF">EI42_03709</name>
</gene>
<keyword evidence="3 5" id="KW-0808">Transferase</keyword>
<dbReference type="SMART" id="SM00827">
    <property type="entry name" value="PKS_AT"/>
    <property type="match status" value="1"/>
</dbReference>
<dbReference type="Gene3D" id="3.40.47.10">
    <property type="match status" value="1"/>
</dbReference>
<dbReference type="InterPro" id="IPR016039">
    <property type="entry name" value="Thiolase-like"/>
</dbReference>
<dbReference type="InterPro" id="IPR014030">
    <property type="entry name" value="Ketoacyl_synth_N"/>
</dbReference>